<reference evidence="1" key="2">
    <citation type="submission" date="2015-06" db="UniProtKB">
        <authorList>
            <consortium name="EnsemblMetazoa"/>
        </authorList>
    </citation>
    <scope>IDENTIFICATION</scope>
</reference>
<dbReference type="HOGENOM" id="CLU_2712031_0_0_1"/>
<organism evidence="1 2">
    <name type="scientific">Megaselia scalaris</name>
    <name type="common">Humpbacked fly</name>
    <name type="synonym">Phora scalaris</name>
    <dbReference type="NCBI Taxonomy" id="36166"/>
    <lineage>
        <taxon>Eukaryota</taxon>
        <taxon>Metazoa</taxon>
        <taxon>Ecdysozoa</taxon>
        <taxon>Arthropoda</taxon>
        <taxon>Hexapoda</taxon>
        <taxon>Insecta</taxon>
        <taxon>Pterygota</taxon>
        <taxon>Neoptera</taxon>
        <taxon>Endopterygota</taxon>
        <taxon>Diptera</taxon>
        <taxon>Brachycera</taxon>
        <taxon>Muscomorpha</taxon>
        <taxon>Platypezoidea</taxon>
        <taxon>Phoridae</taxon>
        <taxon>Megaseliini</taxon>
        <taxon>Megaselia</taxon>
    </lineage>
</organism>
<dbReference type="Proteomes" id="UP000015102">
    <property type="component" value="Unassembled WGS sequence"/>
</dbReference>
<dbReference type="EMBL" id="CAQQ02195591">
    <property type="status" value="NOT_ANNOTATED_CDS"/>
    <property type="molecule type" value="Genomic_DNA"/>
</dbReference>
<evidence type="ECO:0000313" key="1">
    <source>
        <dbReference type="EnsemblMetazoa" id="MESCA001593-PA"/>
    </source>
</evidence>
<sequence>MLYASMENDRSVTTMNCTRHLRCPEHVERRLHDLTSMSDCPMTYDPIRFCGGGVSKKVHIGCSKNVHGTTGHR</sequence>
<protein>
    <submittedName>
        <fullName evidence="1">Uncharacterized protein</fullName>
    </submittedName>
</protein>
<name>T1GE35_MEGSC</name>
<dbReference type="EnsemblMetazoa" id="MESCA001593-RA">
    <property type="protein sequence ID" value="MESCA001593-PA"/>
    <property type="gene ID" value="MESCA001593"/>
</dbReference>
<accession>T1GE35</accession>
<dbReference type="AlphaFoldDB" id="T1GE35"/>
<reference evidence="2" key="1">
    <citation type="submission" date="2013-02" db="EMBL/GenBank/DDBJ databases">
        <authorList>
            <person name="Hughes D."/>
        </authorList>
    </citation>
    <scope>NUCLEOTIDE SEQUENCE</scope>
    <source>
        <strain>Durham</strain>
        <strain evidence="2">NC isolate 2 -- Noor lab</strain>
    </source>
</reference>
<proteinExistence type="predicted"/>
<keyword evidence="2" id="KW-1185">Reference proteome</keyword>
<evidence type="ECO:0000313" key="2">
    <source>
        <dbReference type="Proteomes" id="UP000015102"/>
    </source>
</evidence>